<dbReference type="AlphaFoldDB" id="A0A853FBR5"/>
<gene>
    <name evidence="2" type="ORF">H0A68_15120</name>
</gene>
<dbReference type="EMBL" id="JACCEW010000005">
    <property type="protein sequence ID" value="NYT38215.1"/>
    <property type="molecule type" value="Genomic_DNA"/>
</dbReference>
<organism evidence="2 3">
    <name type="scientific">Allopusillimonas soli</name>
    <dbReference type="NCBI Taxonomy" id="659016"/>
    <lineage>
        <taxon>Bacteria</taxon>
        <taxon>Pseudomonadati</taxon>
        <taxon>Pseudomonadota</taxon>
        <taxon>Betaproteobacteria</taxon>
        <taxon>Burkholderiales</taxon>
        <taxon>Alcaligenaceae</taxon>
        <taxon>Allopusillimonas</taxon>
    </lineage>
</organism>
<reference evidence="2 3" key="1">
    <citation type="submission" date="2020-07" db="EMBL/GenBank/DDBJ databases">
        <title>Taxonomic revisions and descriptions of new bacterial species based on genomic comparisons in the high-G+C-content subgroup of the family Alcaligenaceae.</title>
        <authorList>
            <person name="Szabo A."/>
            <person name="Felfoldi T."/>
        </authorList>
    </citation>
    <scope>NUCLEOTIDE SEQUENCE [LARGE SCALE GENOMIC DNA]</scope>
    <source>
        <strain evidence="2 3">DSM 25264</strain>
    </source>
</reference>
<dbReference type="Proteomes" id="UP000580517">
    <property type="component" value="Unassembled WGS sequence"/>
</dbReference>
<name>A0A853FBR5_9BURK</name>
<evidence type="ECO:0000313" key="2">
    <source>
        <dbReference type="EMBL" id="NYT38215.1"/>
    </source>
</evidence>
<protein>
    <submittedName>
        <fullName evidence="2">DUF1488 family protein</fullName>
    </submittedName>
</protein>
<dbReference type="SUPFAM" id="SSF160272">
    <property type="entry name" value="Shew3726-like"/>
    <property type="match status" value="1"/>
</dbReference>
<proteinExistence type="predicted"/>
<dbReference type="InterPro" id="IPR009962">
    <property type="entry name" value="DUF1488"/>
</dbReference>
<dbReference type="OrthoDB" id="8687764at2"/>
<evidence type="ECO:0000313" key="3">
    <source>
        <dbReference type="Proteomes" id="UP000580517"/>
    </source>
</evidence>
<feature type="region of interest" description="Disordered" evidence="1">
    <location>
        <begin position="75"/>
        <end position="97"/>
    </location>
</feature>
<accession>A0A853FBR5</accession>
<evidence type="ECO:0000256" key="1">
    <source>
        <dbReference type="SAM" id="MobiDB-lite"/>
    </source>
</evidence>
<dbReference type="Pfam" id="PF07369">
    <property type="entry name" value="DUF1488"/>
    <property type="match status" value="1"/>
</dbReference>
<feature type="compositionally biased region" description="Polar residues" evidence="1">
    <location>
        <begin position="88"/>
        <end position="97"/>
    </location>
</feature>
<comment type="caution">
    <text evidence="2">The sequence shown here is derived from an EMBL/GenBank/DDBJ whole genome shotgun (WGS) entry which is preliminary data.</text>
</comment>
<dbReference type="InterPro" id="IPR036692">
    <property type="entry name" value="Shew3726-like_sf"/>
</dbReference>
<keyword evidence="3" id="KW-1185">Reference proteome</keyword>
<sequence>MGEFAKKTEAKFEDDCIRFSWDNADGRRDYEISGAALRQVFGARDNTGSELLEAFERGREQITRAVALSLNAPTDGVTELGTGDFGQEENSNGMAPP</sequence>